<sequence>MIDMVPVDVRGLAVLPPMAAPVLLLRESVGERRWLAITIGEAEASALLTAHTGEPSERPGTIELLGHIIEALGSGVRAVEVTALDAGIFYADLVLDGGLRVSARPSDAIALGLRAGVPLHAAEAVLEAAALESVVFDGADEADEVVEEDKKVEDFRALLDRLTPDDFRD</sequence>
<evidence type="ECO:0000259" key="1">
    <source>
        <dbReference type="PROSITE" id="PS51658"/>
    </source>
</evidence>
<gene>
    <name evidence="2" type="ORF">SAMN05421504_101133</name>
</gene>
<dbReference type="PANTHER" id="PTHR15160:SF1">
    <property type="entry name" value="VON HIPPEL-LINDAU DISEASE TUMOR SUPPRESSOR"/>
    <property type="match status" value="1"/>
</dbReference>
<dbReference type="InterPro" id="IPR036104">
    <property type="entry name" value="BFN_sf"/>
</dbReference>
<dbReference type="EMBL" id="FNON01000001">
    <property type="protein sequence ID" value="SDW27607.1"/>
    <property type="molecule type" value="Genomic_DNA"/>
</dbReference>
<name>A0A1H2S7G0_9PSEU</name>
<dbReference type="Pfam" id="PF02577">
    <property type="entry name" value="BFN_dom"/>
    <property type="match status" value="1"/>
</dbReference>
<proteinExistence type="predicted"/>
<evidence type="ECO:0000313" key="2">
    <source>
        <dbReference type="EMBL" id="SDW27607.1"/>
    </source>
</evidence>
<evidence type="ECO:0000313" key="3">
    <source>
        <dbReference type="Proteomes" id="UP000199515"/>
    </source>
</evidence>
<dbReference type="Gene3D" id="3.10.690.10">
    <property type="entry name" value="Bifunctional nuclease domain"/>
    <property type="match status" value="1"/>
</dbReference>
<accession>A0A1H2S7G0</accession>
<keyword evidence="3" id="KW-1185">Reference proteome</keyword>
<dbReference type="Proteomes" id="UP000199515">
    <property type="component" value="Unassembled WGS sequence"/>
</dbReference>
<dbReference type="STRING" id="589385.SAMN05421504_101133"/>
<dbReference type="AlphaFoldDB" id="A0A1H2S7G0"/>
<dbReference type="GO" id="GO:0004518">
    <property type="term" value="F:nuclease activity"/>
    <property type="evidence" value="ECO:0007669"/>
    <property type="project" value="InterPro"/>
</dbReference>
<feature type="domain" description="BFN" evidence="1">
    <location>
        <begin position="4"/>
        <end position="133"/>
    </location>
</feature>
<protein>
    <recommendedName>
        <fullName evidence="1">BFN domain-containing protein</fullName>
    </recommendedName>
</protein>
<dbReference type="PANTHER" id="PTHR15160">
    <property type="entry name" value="VON HIPPEL-LINDAU PROTEIN"/>
    <property type="match status" value="1"/>
</dbReference>
<dbReference type="SUPFAM" id="SSF103256">
    <property type="entry name" value="Hypothetical protein TM0160"/>
    <property type="match status" value="1"/>
</dbReference>
<dbReference type="InterPro" id="IPR003729">
    <property type="entry name" value="Bi_nuclease_dom"/>
</dbReference>
<organism evidence="2 3">
    <name type="scientific">Amycolatopsis xylanica</name>
    <dbReference type="NCBI Taxonomy" id="589385"/>
    <lineage>
        <taxon>Bacteria</taxon>
        <taxon>Bacillati</taxon>
        <taxon>Actinomycetota</taxon>
        <taxon>Actinomycetes</taxon>
        <taxon>Pseudonocardiales</taxon>
        <taxon>Pseudonocardiaceae</taxon>
        <taxon>Amycolatopsis</taxon>
    </lineage>
</organism>
<dbReference type="PROSITE" id="PS51658">
    <property type="entry name" value="BFN"/>
    <property type="match status" value="1"/>
</dbReference>
<reference evidence="2 3" key="1">
    <citation type="submission" date="2016-10" db="EMBL/GenBank/DDBJ databases">
        <authorList>
            <person name="de Groot N.N."/>
        </authorList>
    </citation>
    <scope>NUCLEOTIDE SEQUENCE [LARGE SCALE GENOMIC DNA]</scope>
    <source>
        <strain evidence="2 3">CPCC 202699</strain>
    </source>
</reference>